<evidence type="ECO:0000313" key="2">
    <source>
        <dbReference type="EMBL" id="EEH11670.1"/>
    </source>
</evidence>
<sequence>MPPRRPKRNKTTTTTTQHPHDNSNNTKTAYRSTLFSPFRRKHATQAKNDGGRDGSTIPHPEPKRAPQTTFKPTNPCPGLARDLAVGCTGPWGVLLYCYPSRSTVPSSAESLAHREFVDPGARGLVWGHGATGPGTHGLATDGRSGVQPAWNRGSCSPGGPLESLPRIGHCTHSLANSHMFYLGTSCTSGASCTSRNGPDVVPTVVNRSVICAKVHLTKRTSHYYC</sequence>
<name>C0NDC9_AJECG</name>
<dbReference type="RefSeq" id="XP_045292150.1">
    <property type="nucleotide sequence ID" value="XM_045428175.1"/>
</dbReference>
<dbReference type="HOGENOM" id="CLU_1229629_0_0_1"/>
<accession>C0NDC9</accession>
<feature type="compositionally biased region" description="Polar residues" evidence="1">
    <location>
        <begin position="22"/>
        <end position="35"/>
    </location>
</feature>
<feature type="compositionally biased region" description="Basic residues" evidence="1">
    <location>
        <begin position="1"/>
        <end position="10"/>
    </location>
</feature>
<evidence type="ECO:0000313" key="3">
    <source>
        <dbReference type="Proteomes" id="UP000001631"/>
    </source>
</evidence>
<evidence type="ECO:0000256" key="1">
    <source>
        <dbReference type="SAM" id="MobiDB-lite"/>
    </source>
</evidence>
<protein>
    <submittedName>
        <fullName evidence="2">Uncharacterized protein</fullName>
    </submittedName>
</protein>
<dbReference type="EMBL" id="GG663363">
    <property type="protein sequence ID" value="EEH11670.1"/>
    <property type="molecule type" value="Genomic_DNA"/>
</dbReference>
<dbReference type="GeneID" id="69034142"/>
<keyword evidence="3" id="KW-1185">Reference proteome</keyword>
<gene>
    <name evidence="2" type="ORF">HCBG_01125</name>
</gene>
<reference evidence="2" key="1">
    <citation type="submission" date="2009-02" db="EMBL/GenBank/DDBJ databases">
        <title>The Genome Sequence of Ajellomyces capsulatus strain G186AR.</title>
        <authorList>
            <consortium name="The Broad Institute Genome Sequencing Platform"/>
            <person name="Champion M."/>
            <person name="Cuomo C."/>
            <person name="Ma L.-J."/>
            <person name="Henn M.R."/>
            <person name="Sil A."/>
            <person name="Goldman B."/>
            <person name="Young S.K."/>
            <person name="Kodira C.D."/>
            <person name="Zeng Q."/>
            <person name="Koehrsen M."/>
            <person name="Alvarado L."/>
            <person name="Berlin A."/>
            <person name="Borenstein D."/>
            <person name="Chen Z."/>
            <person name="Engels R."/>
            <person name="Freedman E."/>
            <person name="Gellesch M."/>
            <person name="Goldberg J."/>
            <person name="Griggs A."/>
            <person name="Gujja S."/>
            <person name="Heiman D."/>
            <person name="Hepburn T."/>
            <person name="Howarth C."/>
            <person name="Jen D."/>
            <person name="Larson L."/>
            <person name="Lewis B."/>
            <person name="Mehta T."/>
            <person name="Park D."/>
            <person name="Pearson M."/>
            <person name="Roberts A."/>
            <person name="Saif S."/>
            <person name="Shea T."/>
            <person name="Shenoy N."/>
            <person name="Sisk P."/>
            <person name="Stolte C."/>
            <person name="Sykes S."/>
            <person name="Walk T."/>
            <person name="White J."/>
            <person name="Yandava C."/>
            <person name="Klein B."/>
            <person name="McEwen J.G."/>
            <person name="Puccia R."/>
            <person name="Goldman G.H."/>
            <person name="Felipe M.S."/>
            <person name="Nino-Vega G."/>
            <person name="San-Blas G."/>
            <person name="Taylor J."/>
            <person name="Mendoza L."/>
            <person name="Galagan J."/>
            <person name="Nusbaum C."/>
            <person name="Birren B."/>
        </authorList>
    </citation>
    <scope>NUCLEOTIDE SEQUENCE</scope>
    <source>
        <strain evidence="2">G186AR</strain>
    </source>
</reference>
<organism evidence="2 3">
    <name type="scientific">Ajellomyces capsulatus (strain G186AR / H82 / ATCC MYA-2454 / RMSCC 2432)</name>
    <name type="common">Darling's disease fungus</name>
    <name type="synonym">Histoplasma capsulatum</name>
    <dbReference type="NCBI Taxonomy" id="447093"/>
    <lineage>
        <taxon>Eukaryota</taxon>
        <taxon>Fungi</taxon>
        <taxon>Dikarya</taxon>
        <taxon>Ascomycota</taxon>
        <taxon>Pezizomycotina</taxon>
        <taxon>Eurotiomycetes</taxon>
        <taxon>Eurotiomycetidae</taxon>
        <taxon>Onygenales</taxon>
        <taxon>Ajellomycetaceae</taxon>
        <taxon>Histoplasma</taxon>
    </lineage>
</organism>
<proteinExistence type="predicted"/>
<dbReference type="InParanoid" id="C0NDC9"/>
<dbReference type="Proteomes" id="UP000001631">
    <property type="component" value="Unassembled WGS sequence"/>
</dbReference>
<dbReference type="AlphaFoldDB" id="C0NDC9"/>
<feature type="region of interest" description="Disordered" evidence="1">
    <location>
        <begin position="1"/>
        <end position="74"/>
    </location>
</feature>